<name>A0A0U1Q2R9_9BURK</name>
<dbReference type="InterPro" id="IPR005119">
    <property type="entry name" value="LysR_subst-bd"/>
</dbReference>
<dbReference type="PROSITE" id="PS50931">
    <property type="entry name" value="HTH_LYSR"/>
    <property type="match status" value="1"/>
</dbReference>
<dbReference type="PATRIC" id="fig|1610491.3.peg.221"/>
<evidence type="ECO:0000313" key="7">
    <source>
        <dbReference type="Proteomes" id="UP000050580"/>
    </source>
</evidence>
<organism evidence="6 7">
    <name type="scientific">Lampropedia cohaerens</name>
    <dbReference type="NCBI Taxonomy" id="1610491"/>
    <lineage>
        <taxon>Bacteria</taxon>
        <taxon>Pseudomonadati</taxon>
        <taxon>Pseudomonadota</taxon>
        <taxon>Betaproteobacteria</taxon>
        <taxon>Burkholderiales</taxon>
        <taxon>Comamonadaceae</taxon>
        <taxon>Lampropedia</taxon>
    </lineage>
</organism>
<evidence type="ECO:0000313" key="6">
    <source>
        <dbReference type="EMBL" id="KKW69034.1"/>
    </source>
</evidence>
<dbReference type="EMBL" id="LBNQ01000009">
    <property type="protein sequence ID" value="KKW69034.1"/>
    <property type="molecule type" value="Genomic_DNA"/>
</dbReference>
<dbReference type="InterPro" id="IPR000847">
    <property type="entry name" value="LysR_HTH_N"/>
</dbReference>
<dbReference type="FunFam" id="1.10.10.10:FF:000038">
    <property type="entry name" value="Glycine cleavage system transcriptional activator"/>
    <property type="match status" value="1"/>
</dbReference>
<dbReference type="Proteomes" id="UP000050580">
    <property type="component" value="Unassembled WGS sequence"/>
</dbReference>
<dbReference type="GO" id="GO:0043565">
    <property type="term" value="F:sequence-specific DNA binding"/>
    <property type="evidence" value="ECO:0007669"/>
    <property type="project" value="TreeGrafter"/>
</dbReference>
<reference evidence="6 7" key="1">
    <citation type="submission" date="2015-05" db="EMBL/GenBank/DDBJ databases">
        <title>Draft genome sequence of Lampropedia sp. CT6, isolated from the microbial mat of a hot water spring, located at Manikaran, India.</title>
        <authorList>
            <person name="Tripathi C."/>
            <person name="Rani P."/>
            <person name="Mahato N.K."/>
            <person name="Lal R."/>
        </authorList>
    </citation>
    <scope>NUCLEOTIDE SEQUENCE [LARGE SCALE GENOMIC DNA]</scope>
    <source>
        <strain evidence="6 7">CT6</strain>
    </source>
</reference>
<dbReference type="OrthoDB" id="5526340at2"/>
<proteinExistence type="inferred from homology"/>
<dbReference type="AlphaFoldDB" id="A0A0U1Q2R9"/>
<dbReference type="Gene3D" id="3.40.190.10">
    <property type="entry name" value="Periplasmic binding protein-like II"/>
    <property type="match status" value="2"/>
</dbReference>
<dbReference type="InterPro" id="IPR036388">
    <property type="entry name" value="WH-like_DNA-bd_sf"/>
</dbReference>
<evidence type="ECO:0000256" key="1">
    <source>
        <dbReference type="ARBA" id="ARBA00009437"/>
    </source>
</evidence>
<dbReference type="PANTHER" id="PTHR30537">
    <property type="entry name" value="HTH-TYPE TRANSCRIPTIONAL REGULATOR"/>
    <property type="match status" value="1"/>
</dbReference>
<dbReference type="STRING" id="1610491.AAV94_01070"/>
<dbReference type="RefSeq" id="WP_046740469.1">
    <property type="nucleotide sequence ID" value="NZ_LBNQ01000009.1"/>
</dbReference>
<dbReference type="Pfam" id="PF03466">
    <property type="entry name" value="LysR_substrate"/>
    <property type="match status" value="1"/>
</dbReference>
<evidence type="ECO:0000256" key="3">
    <source>
        <dbReference type="ARBA" id="ARBA00023125"/>
    </source>
</evidence>
<evidence type="ECO:0000256" key="4">
    <source>
        <dbReference type="ARBA" id="ARBA00023163"/>
    </source>
</evidence>
<dbReference type="SUPFAM" id="SSF53850">
    <property type="entry name" value="Periplasmic binding protein-like II"/>
    <property type="match status" value="1"/>
</dbReference>
<accession>A0A0U1Q2R9</accession>
<evidence type="ECO:0000256" key="2">
    <source>
        <dbReference type="ARBA" id="ARBA00023015"/>
    </source>
</evidence>
<dbReference type="PANTHER" id="PTHR30537:SF58">
    <property type="entry name" value="HTH-TYPE TRANSCRIPTIONAL REGULATOR PERR"/>
    <property type="match status" value="1"/>
</dbReference>
<keyword evidence="2" id="KW-0805">Transcription regulation</keyword>
<dbReference type="InterPro" id="IPR036390">
    <property type="entry name" value="WH_DNA-bd_sf"/>
</dbReference>
<sequence>MIRTFPISVLRTFEAAARTGSFRAAASELFLSPSAVSHAIRRLEDSLGTSLFKRTTRSITLTPAGETLYGHVSRALDELRQGIDQVATKGPTILRLHSAPSFAAQWLLPRLRDFLQSHPQIDLRLAANTDYVRFEYNEFDLDIVYGKPRSDAQVVIPLAQELITPMCAPALAGRIRRISDLYDMPLIQSDVKQIRWAGWFAEQGLPPPVLKGARFDRSFMAIAAAVDGLGVALESTLLAERELASGRLVRPLAGVERDIFYAGHHLTYSRASRRTHAIGVFQSWLARELGLATPLAED</sequence>
<protein>
    <submittedName>
        <fullName evidence="6">LysR family transcriptional regulator</fullName>
    </submittedName>
</protein>
<dbReference type="GO" id="GO:0003700">
    <property type="term" value="F:DNA-binding transcription factor activity"/>
    <property type="evidence" value="ECO:0007669"/>
    <property type="project" value="InterPro"/>
</dbReference>
<feature type="domain" description="HTH lysR-type" evidence="5">
    <location>
        <begin position="5"/>
        <end position="62"/>
    </location>
</feature>
<keyword evidence="7" id="KW-1185">Reference proteome</keyword>
<dbReference type="GO" id="GO:0006351">
    <property type="term" value="P:DNA-templated transcription"/>
    <property type="evidence" value="ECO:0007669"/>
    <property type="project" value="TreeGrafter"/>
</dbReference>
<comment type="similarity">
    <text evidence="1">Belongs to the LysR transcriptional regulatory family.</text>
</comment>
<gene>
    <name evidence="6" type="ORF">AAV94_01070</name>
</gene>
<comment type="caution">
    <text evidence="6">The sequence shown here is derived from an EMBL/GenBank/DDBJ whole genome shotgun (WGS) entry which is preliminary data.</text>
</comment>
<keyword evidence="3" id="KW-0238">DNA-binding</keyword>
<dbReference type="PRINTS" id="PR00039">
    <property type="entry name" value="HTHLYSR"/>
</dbReference>
<evidence type="ECO:0000259" key="5">
    <source>
        <dbReference type="PROSITE" id="PS50931"/>
    </source>
</evidence>
<dbReference type="SUPFAM" id="SSF46785">
    <property type="entry name" value="Winged helix' DNA-binding domain"/>
    <property type="match status" value="1"/>
</dbReference>
<dbReference type="CDD" id="cd08432">
    <property type="entry name" value="PBP2_GcdR_TrpI_HvrB_AmpR_like"/>
    <property type="match status" value="1"/>
</dbReference>
<dbReference type="Pfam" id="PF00126">
    <property type="entry name" value="HTH_1"/>
    <property type="match status" value="1"/>
</dbReference>
<dbReference type="InterPro" id="IPR058163">
    <property type="entry name" value="LysR-type_TF_proteobact-type"/>
</dbReference>
<dbReference type="FunFam" id="3.40.190.10:FF:000017">
    <property type="entry name" value="Glycine cleavage system transcriptional activator"/>
    <property type="match status" value="1"/>
</dbReference>
<keyword evidence="4" id="KW-0804">Transcription</keyword>
<dbReference type="Gene3D" id="1.10.10.10">
    <property type="entry name" value="Winged helix-like DNA-binding domain superfamily/Winged helix DNA-binding domain"/>
    <property type="match status" value="1"/>
</dbReference>